<evidence type="ECO:0008006" key="5">
    <source>
        <dbReference type="Google" id="ProtNLM"/>
    </source>
</evidence>
<dbReference type="GO" id="GO:0005759">
    <property type="term" value="C:mitochondrial matrix"/>
    <property type="evidence" value="ECO:0007669"/>
    <property type="project" value="InterPro"/>
</dbReference>
<dbReference type="Gene3D" id="3.10.280.10">
    <property type="entry name" value="Mitochondrial glycoprotein"/>
    <property type="match status" value="1"/>
</dbReference>
<evidence type="ECO:0000313" key="3">
    <source>
        <dbReference type="Proteomes" id="UP000197138"/>
    </source>
</evidence>
<name>A0A218WD74_PUNGR</name>
<dbReference type="FunFam" id="3.10.280.10:FF:000002">
    <property type="entry name" value="Mitochondrial glycoprotein family protein"/>
    <property type="match status" value="1"/>
</dbReference>
<dbReference type="InterPro" id="IPR036561">
    <property type="entry name" value="MAM33_sf"/>
</dbReference>
<dbReference type="SUPFAM" id="SSF54529">
    <property type="entry name" value="Mitochondrial glycoprotein MAM33-like"/>
    <property type="match status" value="1"/>
</dbReference>
<gene>
    <name evidence="1" type="ORF">CDL15_Pgr025871</name>
    <name evidence="2" type="ORF">CRG98_007199</name>
</gene>
<protein>
    <recommendedName>
        <fullName evidence="5">Mitochondrial glycoprotein</fullName>
    </recommendedName>
</protein>
<reference evidence="2 4" key="3">
    <citation type="submission" date="2017-11" db="EMBL/GenBank/DDBJ databases">
        <title>De-novo sequencing of pomegranate (Punica granatum L.) genome.</title>
        <authorList>
            <person name="Akparov Z."/>
            <person name="Amiraslanov A."/>
            <person name="Hajiyeva S."/>
            <person name="Abbasov M."/>
            <person name="Kaur K."/>
            <person name="Hamwieh A."/>
            <person name="Solovyev V."/>
            <person name="Salamov A."/>
            <person name="Braich B."/>
            <person name="Kosarev P."/>
            <person name="Mahmoud A."/>
            <person name="Hajiyev E."/>
            <person name="Babayeva S."/>
            <person name="Izzatullayeva V."/>
            <person name="Mammadov A."/>
            <person name="Mammadov A."/>
            <person name="Sharifova S."/>
            <person name="Ojaghi J."/>
            <person name="Eynullazada K."/>
            <person name="Bayramov B."/>
            <person name="Abdulazimova A."/>
            <person name="Shahmuradov I."/>
        </authorList>
    </citation>
    <scope>NUCLEOTIDE SEQUENCE [LARGE SCALE GENOMIC DNA]</scope>
    <source>
        <strain evidence="2">AG2017</strain>
        <strain evidence="4">cv. AG2017</strain>
        <tissue evidence="2">Leaf</tissue>
    </source>
</reference>
<keyword evidence="4" id="KW-1185">Reference proteome</keyword>
<evidence type="ECO:0000313" key="2">
    <source>
        <dbReference type="EMBL" id="PKI72329.1"/>
    </source>
</evidence>
<dbReference type="Pfam" id="PF02330">
    <property type="entry name" value="MAM33"/>
    <property type="match status" value="1"/>
</dbReference>
<dbReference type="InterPro" id="IPR003428">
    <property type="entry name" value="MAM33"/>
</dbReference>
<dbReference type="Proteomes" id="UP000197138">
    <property type="component" value="Unassembled WGS sequence"/>
</dbReference>
<evidence type="ECO:0000313" key="1">
    <source>
        <dbReference type="EMBL" id="OWM70022.1"/>
    </source>
</evidence>
<organism evidence="1 3">
    <name type="scientific">Punica granatum</name>
    <name type="common">Pomegranate</name>
    <dbReference type="NCBI Taxonomy" id="22663"/>
    <lineage>
        <taxon>Eukaryota</taxon>
        <taxon>Viridiplantae</taxon>
        <taxon>Streptophyta</taxon>
        <taxon>Embryophyta</taxon>
        <taxon>Tracheophyta</taxon>
        <taxon>Spermatophyta</taxon>
        <taxon>Magnoliopsida</taxon>
        <taxon>eudicotyledons</taxon>
        <taxon>Gunneridae</taxon>
        <taxon>Pentapetalae</taxon>
        <taxon>rosids</taxon>
        <taxon>malvids</taxon>
        <taxon>Myrtales</taxon>
        <taxon>Lythraceae</taxon>
        <taxon>Punica</taxon>
    </lineage>
</organism>
<dbReference type="EMBL" id="PGOL01000328">
    <property type="protein sequence ID" value="PKI72329.1"/>
    <property type="molecule type" value="Genomic_DNA"/>
</dbReference>
<dbReference type="EMBL" id="MTKT01004810">
    <property type="protein sequence ID" value="OWM70022.1"/>
    <property type="molecule type" value="Genomic_DNA"/>
</dbReference>
<dbReference type="Proteomes" id="UP000233551">
    <property type="component" value="Unassembled WGS sequence"/>
</dbReference>
<proteinExistence type="predicted"/>
<dbReference type="STRING" id="22663.A0A218WD74"/>
<dbReference type="PANTHER" id="PTHR10826:SF41">
    <property type="entry name" value="MITOCHONDRIAL GLYCOPROTEIN FAMILY PROTEIN"/>
    <property type="match status" value="1"/>
</dbReference>
<dbReference type="GeneID" id="116195659"/>
<dbReference type="OrthoDB" id="278212at2759"/>
<comment type="caution">
    <text evidence="1">The sequence shown here is derived from an EMBL/GenBank/DDBJ whole genome shotgun (WGS) entry which is preliminary data.</text>
</comment>
<reference evidence="3" key="1">
    <citation type="journal article" date="2017" name="Plant J.">
        <title>The pomegranate (Punica granatum L.) genome and the genomics of punicalagin biosynthesis.</title>
        <authorList>
            <person name="Qin G."/>
            <person name="Xu C."/>
            <person name="Ming R."/>
            <person name="Tang H."/>
            <person name="Guyot R."/>
            <person name="Kramer E.M."/>
            <person name="Hu Y."/>
            <person name="Yi X."/>
            <person name="Qi Y."/>
            <person name="Xu X."/>
            <person name="Gao Z."/>
            <person name="Pan H."/>
            <person name="Jian J."/>
            <person name="Tian Y."/>
            <person name="Yue Z."/>
            <person name="Xu Y."/>
        </authorList>
    </citation>
    <scope>NUCLEOTIDE SEQUENCE [LARGE SCALE GENOMIC DNA]</scope>
    <source>
        <strain evidence="3">cv. Dabenzi</strain>
    </source>
</reference>
<sequence>MAFASILRKSASSFAPLAFRALRSQRNYHSAIFTALNKSGFPASKASLSPFPQTHRYSTKSDESLLHVIEGEIQCAEESDDHNQVEAIPSGFPFEVEDKPGYQTITLRREYQGEEITVEVSMPDLVTGEEDDDDDSEKANQSSIPLVVNIAKGDGPSLEFGCTAYPDEIVIDGLSVKSPESSEDQIAYEGPDFQDLDENLQKAFHKYLEIRGIKPSTTNFLHEYMINKDSREYLMWLQNLKKFVKA</sequence>
<dbReference type="PANTHER" id="PTHR10826">
    <property type="entry name" value="COMPLEMENT COMPONENT 1"/>
    <property type="match status" value="1"/>
</dbReference>
<reference evidence="1" key="2">
    <citation type="submission" date="2017-06" db="EMBL/GenBank/DDBJ databases">
        <title>The pomegranate genome and the genomics of punicalagin biosynthesis.</title>
        <authorList>
            <person name="Xu C."/>
        </authorList>
    </citation>
    <scope>NUCLEOTIDE SEQUENCE [LARGE SCALE GENOMIC DNA]</scope>
    <source>
        <tissue evidence="1">Fresh leaf</tissue>
    </source>
</reference>
<evidence type="ECO:0000313" key="4">
    <source>
        <dbReference type="Proteomes" id="UP000233551"/>
    </source>
</evidence>
<dbReference type="AlphaFoldDB" id="A0A218WD74"/>
<accession>A0A218WD74</accession>